<organism evidence="1 2">
    <name type="scientific">Striga hermonthica</name>
    <name type="common">Purple witchweed</name>
    <name type="synonym">Buchnera hermonthica</name>
    <dbReference type="NCBI Taxonomy" id="68872"/>
    <lineage>
        <taxon>Eukaryota</taxon>
        <taxon>Viridiplantae</taxon>
        <taxon>Streptophyta</taxon>
        <taxon>Embryophyta</taxon>
        <taxon>Tracheophyta</taxon>
        <taxon>Spermatophyta</taxon>
        <taxon>Magnoliopsida</taxon>
        <taxon>eudicotyledons</taxon>
        <taxon>Gunneridae</taxon>
        <taxon>Pentapetalae</taxon>
        <taxon>asterids</taxon>
        <taxon>lamiids</taxon>
        <taxon>Lamiales</taxon>
        <taxon>Orobanchaceae</taxon>
        <taxon>Buchnereae</taxon>
        <taxon>Striga</taxon>
    </lineage>
</organism>
<accession>A0A9N7MTZ4</accession>
<sequence>MSDPKNFRFNLKAMINKQKTKVLYVETDSDFTDVLLSFLTLPLGTIVKVLKKHYGDVVPVLGSLTTLYTGLHNLDSGLFNIPGFKNLLLNPINPSLEKCCRLKINVYGTQPTGLDAKDGVFIKSKSTLIITDDLQVLHGVMGSAVQIFRNSGITDTVGIEERNLTFGFDEIMDLLRGLLFSQSPLTELILGKKTIDNIAVKCETIGNQQTESCKVEKMTVKAIFQESTNKLLFVEADDDFVDFLFGLLALPLGVVECLLGGDTYLKNIDNLYKTVENIQRDKLFNMTYDLLRPNFTNAYGSGASISSFPKWRPKYFEGKSMYMVMDDLTVTPLSTTSGISILNSLKIPFSDVKEMKLLVGLEEAKSILKASLTSACALTDGLFNPVLMKQPKQEANEI</sequence>
<gene>
    <name evidence="1" type="ORF">SHERM_15934</name>
</gene>
<dbReference type="Proteomes" id="UP001153555">
    <property type="component" value="Unassembled WGS sequence"/>
</dbReference>
<comment type="caution">
    <text evidence="1">The sequence shown here is derived from an EMBL/GenBank/DDBJ whole genome shotgun (WGS) entry which is preliminary data.</text>
</comment>
<protein>
    <recommendedName>
        <fullName evidence="3">DUF674 family protein</fullName>
    </recommendedName>
</protein>
<dbReference type="PANTHER" id="PTHR33103:SF27">
    <property type="entry name" value="OS04G0594700 PROTEIN"/>
    <property type="match status" value="1"/>
</dbReference>
<dbReference type="EMBL" id="CACSLK010013932">
    <property type="protein sequence ID" value="CAA0816066.1"/>
    <property type="molecule type" value="Genomic_DNA"/>
</dbReference>
<proteinExistence type="predicted"/>
<keyword evidence="2" id="KW-1185">Reference proteome</keyword>
<evidence type="ECO:0000313" key="1">
    <source>
        <dbReference type="EMBL" id="CAA0816066.1"/>
    </source>
</evidence>
<dbReference type="InterPro" id="IPR007750">
    <property type="entry name" value="DUF674"/>
</dbReference>
<dbReference type="PANTHER" id="PTHR33103">
    <property type="entry name" value="OS01G0153900 PROTEIN"/>
    <property type="match status" value="1"/>
</dbReference>
<name>A0A9N7MTZ4_STRHE</name>
<dbReference type="Pfam" id="PF05056">
    <property type="entry name" value="DUF674"/>
    <property type="match status" value="3"/>
</dbReference>
<dbReference type="AlphaFoldDB" id="A0A9N7MTZ4"/>
<dbReference type="OrthoDB" id="883945at2759"/>
<evidence type="ECO:0000313" key="2">
    <source>
        <dbReference type="Proteomes" id="UP001153555"/>
    </source>
</evidence>
<evidence type="ECO:0008006" key="3">
    <source>
        <dbReference type="Google" id="ProtNLM"/>
    </source>
</evidence>
<reference evidence="1" key="1">
    <citation type="submission" date="2019-12" db="EMBL/GenBank/DDBJ databases">
        <authorList>
            <person name="Scholes J."/>
        </authorList>
    </citation>
    <scope>NUCLEOTIDE SEQUENCE</scope>
</reference>